<dbReference type="InterPro" id="IPR002509">
    <property type="entry name" value="NODB_dom"/>
</dbReference>
<evidence type="ECO:0000313" key="7">
    <source>
        <dbReference type="Proteomes" id="UP001329313"/>
    </source>
</evidence>
<dbReference type="PROSITE" id="PS51257">
    <property type="entry name" value="PROKAR_LIPOPROTEIN"/>
    <property type="match status" value="1"/>
</dbReference>
<keyword evidence="2" id="KW-0378">Hydrolase</keyword>
<feature type="region of interest" description="Disordered" evidence="3">
    <location>
        <begin position="104"/>
        <end position="123"/>
    </location>
</feature>
<dbReference type="Proteomes" id="UP001329313">
    <property type="component" value="Chromosome"/>
</dbReference>
<dbReference type="KEGG" id="mliy:RYJ27_05650"/>
<proteinExistence type="predicted"/>
<evidence type="ECO:0000256" key="3">
    <source>
        <dbReference type="SAM" id="MobiDB-lite"/>
    </source>
</evidence>
<feature type="chain" id="PRO_5043434585" evidence="4">
    <location>
        <begin position="24"/>
        <end position="514"/>
    </location>
</feature>
<name>A0AAU0ML07_9MICO</name>
<dbReference type="GO" id="GO:0046872">
    <property type="term" value="F:metal ion binding"/>
    <property type="evidence" value="ECO:0007669"/>
    <property type="project" value="UniProtKB-KW"/>
</dbReference>
<evidence type="ECO:0000259" key="5">
    <source>
        <dbReference type="PROSITE" id="PS51677"/>
    </source>
</evidence>
<evidence type="ECO:0000256" key="1">
    <source>
        <dbReference type="ARBA" id="ARBA00022723"/>
    </source>
</evidence>
<dbReference type="PROSITE" id="PS51677">
    <property type="entry name" value="NODB"/>
    <property type="match status" value="1"/>
</dbReference>
<organism evidence="6 7">
    <name type="scientific">Microbacterium limosum</name>
    <dbReference type="NCBI Taxonomy" id="3079935"/>
    <lineage>
        <taxon>Bacteria</taxon>
        <taxon>Bacillati</taxon>
        <taxon>Actinomycetota</taxon>
        <taxon>Actinomycetes</taxon>
        <taxon>Micrococcales</taxon>
        <taxon>Microbacteriaceae</taxon>
        <taxon>Microbacterium</taxon>
    </lineage>
</organism>
<dbReference type="PANTHER" id="PTHR10587:SF133">
    <property type="entry name" value="CHITIN DEACETYLASE 1-RELATED"/>
    <property type="match status" value="1"/>
</dbReference>
<evidence type="ECO:0000313" key="6">
    <source>
        <dbReference type="EMBL" id="WOQ70678.1"/>
    </source>
</evidence>
<feature type="signal peptide" evidence="4">
    <location>
        <begin position="1"/>
        <end position="23"/>
    </location>
</feature>
<dbReference type="EMBL" id="CP137080">
    <property type="protein sequence ID" value="WOQ70678.1"/>
    <property type="molecule type" value="Genomic_DNA"/>
</dbReference>
<dbReference type="InterPro" id="IPR011330">
    <property type="entry name" value="Glyco_hydro/deAcase_b/a-brl"/>
</dbReference>
<sequence length="514" mass="53483">MIGARRRALAAFAAAALVLTACAPEPDPQWQPQAWPESGRLVEALPAGSTSPPAAGEAAAIGQRIRNDATGIDARWAALPGGHAVNEAIEEIVRRAIEAQSSLSGQAYRPQAQDPGAGFASRGCEAGASTRAAGAVLGAGDAPRTVVVCEIVHAAGTLWGQSVRIVTGVGGVVTSDTTTTLYADVASGDVVDGSEILGDAAGLWIDVVGMLRRQAGSLSTAPVTAPDEAQRALLRRAVADAVVADRELVLPLPSGFSARELEGLARWRVPDADHPVSVALPAEIYTPLLTPFGRRLLADAGPFVGAGSRGAGFERVPCDLVPCMAMTLDDGPGGLTGGILDALRERGMAATFYMLGQNAARHPDLVRRVAAEGHQVGNHTWNHPRLPMLDDAGIGEQLADTAALLRQLSGQPVSTFRPPYGDVDQRVLRVAGQPAIMWSIDTRDWEGAEDATLAQYTVSAPRPGSIVLMHDIQAVTARVLPGILDGLLDRGFTLVTVEQLFGGAVPGGMVRSAR</sequence>
<gene>
    <name evidence="6" type="ORF">RYJ27_05650</name>
</gene>
<dbReference type="GO" id="GO:0016020">
    <property type="term" value="C:membrane"/>
    <property type="evidence" value="ECO:0007669"/>
    <property type="project" value="TreeGrafter"/>
</dbReference>
<dbReference type="Gene3D" id="3.20.20.370">
    <property type="entry name" value="Glycoside hydrolase/deacetylase"/>
    <property type="match status" value="1"/>
</dbReference>
<dbReference type="GO" id="GO:0016810">
    <property type="term" value="F:hydrolase activity, acting on carbon-nitrogen (but not peptide) bonds"/>
    <property type="evidence" value="ECO:0007669"/>
    <property type="project" value="InterPro"/>
</dbReference>
<keyword evidence="4" id="KW-0732">Signal</keyword>
<protein>
    <submittedName>
        <fullName evidence="6">Polysaccharide deacetylase family protein</fullName>
    </submittedName>
</protein>
<dbReference type="SUPFAM" id="SSF88713">
    <property type="entry name" value="Glycoside hydrolase/deacetylase"/>
    <property type="match status" value="1"/>
</dbReference>
<reference evidence="6 7" key="1">
    <citation type="submission" date="2023-10" db="EMBL/GenBank/DDBJ databases">
        <title>Y20.</title>
        <authorList>
            <person name="Zhang G."/>
            <person name="Ding Y."/>
        </authorList>
    </citation>
    <scope>NUCLEOTIDE SEQUENCE [LARGE SCALE GENOMIC DNA]</scope>
    <source>
        <strain evidence="6 7">Y20</strain>
    </source>
</reference>
<keyword evidence="7" id="KW-1185">Reference proteome</keyword>
<accession>A0AAU0ML07</accession>
<keyword evidence="1" id="KW-0479">Metal-binding</keyword>
<dbReference type="InterPro" id="IPR050248">
    <property type="entry name" value="Polysacc_deacetylase_ArnD"/>
</dbReference>
<dbReference type="Pfam" id="PF01522">
    <property type="entry name" value="Polysacc_deac_1"/>
    <property type="match status" value="1"/>
</dbReference>
<evidence type="ECO:0000256" key="4">
    <source>
        <dbReference type="SAM" id="SignalP"/>
    </source>
</evidence>
<dbReference type="GO" id="GO:0005975">
    <property type="term" value="P:carbohydrate metabolic process"/>
    <property type="evidence" value="ECO:0007669"/>
    <property type="project" value="InterPro"/>
</dbReference>
<dbReference type="RefSeq" id="WP_330171747.1">
    <property type="nucleotide sequence ID" value="NZ_CP137080.1"/>
</dbReference>
<dbReference type="AlphaFoldDB" id="A0AAU0ML07"/>
<evidence type="ECO:0000256" key="2">
    <source>
        <dbReference type="ARBA" id="ARBA00022801"/>
    </source>
</evidence>
<feature type="domain" description="NodB homology" evidence="5">
    <location>
        <begin position="322"/>
        <end position="495"/>
    </location>
</feature>
<dbReference type="PANTHER" id="PTHR10587">
    <property type="entry name" value="GLYCOSYL TRANSFERASE-RELATED"/>
    <property type="match status" value="1"/>
</dbReference>